<accession>A0A369JZY4</accession>
<gene>
    <name evidence="2" type="ORF">Hypma_004392</name>
</gene>
<evidence type="ECO:0000256" key="1">
    <source>
        <dbReference type="SAM" id="MobiDB-lite"/>
    </source>
</evidence>
<sequence>MSNDEKQWHMPWKFPKPRPQYPATGKAFQGVAEQTGSESPHSVPASSWTGEHLIHMRILGKHTEFTHMTGMTAASDTLKACTQLVTALKALDESQIRLNDREMLKILREKDSTIMFAFYVMIRELLATPYRPRNRNTSVLGPALRPRKPKPADATATAAGDVSTDINEEVKVKPPSRAEKFDEAAYVPPKSQEDDPQPVDEFVTTASAGSFVSPVIALLLEGRLQPIEAGEAIRQVSVAQTYYPLNMTHGSCGCRTDGSMYVLCVGERGITHSRDKDVERVVDIEAKANKATVLLPQHVTELIGHMEDRLKKLAPGMNKKSYPSYSAMSAEQRTVYLLCFNGYMFRIVWMTFRPSYLEWIFGPLNDFREGRRKFYGKDDKPNPKTPANLNKLHQTVNVSFPRSLATVKGRIYAATAIIYFLTMGLVTTTKKSPKLDADILGCTVKELKKTDLP</sequence>
<dbReference type="OrthoDB" id="3006662at2759"/>
<evidence type="ECO:0000313" key="3">
    <source>
        <dbReference type="Proteomes" id="UP000076154"/>
    </source>
</evidence>
<feature type="region of interest" description="Disordered" evidence="1">
    <location>
        <begin position="1"/>
        <end position="24"/>
    </location>
</feature>
<proteinExistence type="predicted"/>
<feature type="compositionally biased region" description="Low complexity" evidence="1">
    <location>
        <begin position="152"/>
        <end position="161"/>
    </location>
</feature>
<organism evidence="2 3">
    <name type="scientific">Hypsizygus marmoreus</name>
    <name type="common">White beech mushroom</name>
    <name type="synonym">Agaricus marmoreus</name>
    <dbReference type="NCBI Taxonomy" id="39966"/>
    <lineage>
        <taxon>Eukaryota</taxon>
        <taxon>Fungi</taxon>
        <taxon>Dikarya</taxon>
        <taxon>Basidiomycota</taxon>
        <taxon>Agaricomycotina</taxon>
        <taxon>Agaricomycetes</taxon>
        <taxon>Agaricomycetidae</taxon>
        <taxon>Agaricales</taxon>
        <taxon>Tricholomatineae</taxon>
        <taxon>Lyophyllaceae</taxon>
        <taxon>Hypsizygus</taxon>
    </lineage>
</organism>
<reference evidence="2" key="1">
    <citation type="submission" date="2018-04" db="EMBL/GenBank/DDBJ databases">
        <title>Whole genome sequencing of Hypsizygus marmoreus.</title>
        <authorList>
            <person name="Choi I.-G."/>
            <person name="Min B."/>
            <person name="Kim J.-G."/>
            <person name="Kim S."/>
            <person name="Oh Y.-L."/>
            <person name="Kong W.-S."/>
            <person name="Park H."/>
            <person name="Jeong J."/>
            <person name="Song E.-S."/>
        </authorList>
    </citation>
    <scope>NUCLEOTIDE SEQUENCE [LARGE SCALE GENOMIC DNA]</scope>
    <source>
        <strain evidence="2">51987-8</strain>
    </source>
</reference>
<dbReference type="Proteomes" id="UP000076154">
    <property type="component" value="Unassembled WGS sequence"/>
</dbReference>
<evidence type="ECO:0000313" key="2">
    <source>
        <dbReference type="EMBL" id="RDB27308.1"/>
    </source>
</evidence>
<feature type="region of interest" description="Disordered" evidence="1">
    <location>
        <begin position="136"/>
        <end position="161"/>
    </location>
</feature>
<comment type="caution">
    <text evidence="2">The sequence shown here is derived from an EMBL/GenBank/DDBJ whole genome shotgun (WGS) entry which is preliminary data.</text>
</comment>
<dbReference type="EMBL" id="LUEZ02000017">
    <property type="protein sequence ID" value="RDB27308.1"/>
    <property type="molecule type" value="Genomic_DNA"/>
</dbReference>
<protein>
    <submittedName>
        <fullName evidence="2">Uncharacterized protein</fullName>
    </submittedName>
</protein>
<name>A0A369JZY4_HYPMA</name>
<dbReference type="InParanoid" id="A0A369JZY4"/>
<dbReference type="AlphaFoldDB" id="A0A369JZY4"/>
<keyword evidence="3" id="KW-1185">Reference proteome</keyword>